<dbReference type="InterPro" id="IPR025558">
    <property type="entry name" value="DUF4283"/>
</dbReference>
<dbReference type="Pfam" id="PF14111">
    <property type="entry name" value="DUF4283"/>
    <property type="match status" value="1"/>
</dbReference>
<dbReference type="PANTHER" id="PTHR31286">
    <property type="entry name" value="GLYCINE-RICH CELL WALL STRUCTURAL PROTEIN 1.8-LIKE"/>
    <property type="match status" value="1"/>
</dbReference>
<reference evidence="5" key="2">
    <citation type="submission" date="2025-08" db="UniProtKB">
        <authorList>
            <consortium name="RefSeq"/>
        </authorList>
    </citation>
    <scope>IDENTIFICATION</scope>
    <source>
        <tissue evidence="5">Leaves</tissue>
    </source>
</reference>
<dbReference type="AlphaFoldDB" id="A0A6P6T227"/>
<evidence type="ECO:0000259" key="3">
    <source>
        <dbReference type="Pfam" id="PF14392"/>
    </source>
</evidence>
<evidence type="ECO:0000313" key="4">
    <source>
        <dbReference type="Proteomes" id="UP001652660"/>
    </source>
</evidence>
<reference evidence="4" key="1">
    <citation type="journal article" date="2025" name="Foods">
        <title>Unveiling the Microbial Signatures of Arabica Coffee Cherries: Insights into Ripeness Specific Diversity, Functional Traits, and Implications for Quality and Safety.</title>
        <authorList>
            <consortium name="RefSeq"/>
            <person name="Tenea G.N."/>
            <person name="Cifuentes V."/>
            <person name="Reyes P."/>
            <person name="Cevallos-Vallejos M."/>
        </authorList>
    </citation>
    <scope>NUCLEOTIDE SEQUENCE [LARGE SCALE GENOMIC DNA]</scope>
</reference>
<dbReference type="Pfam" id="PF14392">
    <property type="entry name" value="zf-CCHC_4"/>
    <property type="match status" value="1"/>
</dbReference>
<dbReference type="InterPro" id="IPR040256">
    <property type="entry name" value="At4g02000-like"/>
</dbReference>
<dbReference type="PANTHER" id="PTHR31286:SF178">
    <property type="entry name" value="DUF4283 DOMAIN-CONTAINING PROTEIN"/>
    <property type="match status" value="1"/>
</dbReference>
<organism evidence="4 5">
    <name type="scientific">Coffea arabica</name>
    <name type="common">Arabian coffee</name>
    <dbReference type="NCBI Taxonomy" id="13443"/>
    <lineage>
        <taxon>Eukaryota</taxon>
        <taxon>Viridiplantae</taxon>
        <taxon>Streptophyta</taxon>
        <taxon>Embryophyta</taxon>
        <taxon>Tracheophyta</taxon>
        <taxon>Spermatophyta</taxon>
        <taxon>Magnoliopsida</taxon>
        <taxon>eudicotyledons</taxon>
        <taxon>Gunneridae</taxon>
        <taxon>Pentapetalae</taxon>
        <taxon>asterids</taxon>
        <taxon>lamiids</taxon>
        <taxon>Gentianales</taxon>
        <taxon>Rubiaceae</taxon>
        <taxon>Ixoroideae</taxon>
        <taxon>Gardenieae complex</taxon>
        <taxon>Bertiereae - Coffeeae clade</taxon>
        <taxon>Coffeeae</taxon>
        <taxon>Coffea</taxon>
    </lineage>
</organism>
<name>A0A6P6T227_COFAR</name>
<dbReference type="RefSeq" id="XP_027071971.1">
    <property type="nucleotide sequence ID" value="XM_027216170.1"/>
</dbReference>
<evidence type="ECO:0000256" key="1">
    <source>
        <dbReference type="SAM" id="MobiDB-lite"/>
    </source>
</evidence>
<feature type="domain" description="DUF4283" evidence="2">
    <location>
        <begin position="34"/>
        <end position="113"/>
    </location>
</feature>
<dbReference type="OrthoDB" id="1750606at2759"/>
<feature type="region of interest" description="Disordered" evidence="1">
    <location>
        <begin position="221"/>
        <end position="248"/>
    </location>
</feature>
<dbReference type="GeneID" id="113696786"/>
<sequence length="248" mass="28274">MADDLADIMQNFDLSSAELQATSLGSEEIVGGISECKISLTGKVMGEKFSKYTGVKNFVIIAWSYPRELRVVELGPNKFQFIIPDERDRERTLNGGPWLLDNELLVLNEWYERIEEDDKVFCLAPLWIQVWNLPVHWMSKEAGKKIGSIFHQVREVIVPQTGGKEGRHLKLLVVVNICQPLLRGTIVKVGEATKWVSFKYERCPDFCYNCGIIRHSKRTCNKQTPSGMGKKDNQYGPWLRVGNPRNST</sequence>
<dbReference type="Proteomes" id="UP001652660">
    <property type="component" value="Chromosome 6e"/>
</dbReference>
<accession>A0A6P6T227</accession>
<proteinExistence type="predicted"/>
<evidence type="ECO:0008006" key="6">
    <source>
        <dbReference type="Google" id="ProtNLM"/>
    </source>
</evidence>
<keyword evidence="4" id="KW-1185">Reference proteome</keyword>
<dbReference type="InterPro" id="IPR025836">
    <property type="entry name" value="Zn_knuckle_CX2CX4HX4C"/>
</dbReference>
<feature type="domain" description="Zinc knuckle CX2CX4HX4C" evidence="3">
    <location>
        <begin position="185"/>
        <end position="222"/>
    </location>
</feature>
<gene>
    <name evidence="5" type="primary">LOC113696786</name>
</gene>
<evidence type="ECO:0000313" key="5">
    <source>
        <dbReference type="RefSeq" id="XP_027071971.1"/>
    </source>
</evidence>
<protein>
    <recommendedName>
        <fullName evidence="6">DUF4283 domain-containing protein</fullName>
    </recommendedName>
</protein>
<evidence type="ECO:0000259" key="2">
    <source>
        <dbReference type="Pfam" id="PF14111"/>
    </source>
</evidence>